<dbReference type="GO" id="GO:0006565">
    <property type="term" value="P:L-serine catabolic process"/>
    <property type="evidence" value="ECO:0007669"/>
    <property type="project" value="TreeGrafter"/>
</dbReference>
<dbReference type="NCBIfam" id="NF005680">
    <property type="entry name" value="PRK07476.1"/>
    <property type="match status" value="1"/>
</dbReference>
<dbReference type="Pfam" id="PF00291">
    <property type="entry name" value="PALP"/>
    <property type="match status" value="1"/>
</dbReference>
<dbReference type="FunFam" id="3.40.50.1100:FF:000005">
    <property type="entry name" value="Threonine dehydratase catabolic"/>
    <property type="match status" value="1"/>
</dbReference>
<evidence type="ECO:0000259" key="5">
    <source>
        <dbReference type="Pfam" id="PF00291"/>
    </source>
</evidence>
<accession>A0A562SM63</accession>
<keyword evidence="4" id="KW-0456">Lyase</keyword>
<feature type="domain" description="Tryptophan synthase beta chain-like PALP" evidence="5">
    <location>
        <begin position="32"/>
        <end position="318"/>
    </location>
</feature>
<gene>
    <name evidence="6" type="ORF">JM93_03712</name>
</gene>
<comment type="caution">
    <text evidence="6">The sequence shown here is derived from an EMBL/GenBank/DDBJ whole genome shotgun (WGS) entry which is preliminary data.</text>
</comment>
<dbReference type="CDD" id="cd01562">
    <property type="entry name" value="Thr-dehyd"/>
    <property type="match status" value="1"/>
</dbReference>
<dbReference type="PANTHER" id="PTHR48078">
    <property type="entry name" value="THREONINE DEHYDRATASE, MITOCHONDRIAL-RELATED"/>
    <property type="match status" value="1"/>
</dbReference>
<evidence type="ECO:0000313" key="6">
    <source>
        <dbReference type="EMBL" id="TWI82362.1"/>
    </source>
</evidence>
<dbReference type="SUPFAM" id="SSF53686">
    <property type="entry name" value="Tryptophan synthase beta subunit-like PLP-dependent enzymes"/>
    <property type="match status" value="1"/>
</dbReference>
<evidence type="ECO:0000256" key="2">
    <source>
        <dbReference type="ARBA" id="ARBA00010869"/>
    </source>
</evidence>
<organism evidence="6 7">
    <name type="scientific">Roseibium hamelinense</name>
    <dbReference type="NCBI Taxonomy" id="150831"/>
    <lineage>
        <taxon>Bacteria</taxon>
        <taxon>Pseudomonadati</taxon>
        <taxon>Pseudomonadota</taxon>
        <taxon>Alphaproteobacteria</taxon>
        <taxon>Hyphomicrobiales</taxon>
        <taxon>Stappiaceae</taxon>
        <taxon>Roseibium</taxon>
    </lineage>
</organism>
<dbReference type="Proteomes" id="UP000320593">
    <property type="component" value="Unassembled WGS sequence"/>
</dbReference>
<evidence type="ECO:0000256" key="4">
    <source>
        <dbReference type="ARBA" id="ARBA00023239"/>
    </source>
</evidence>
<dbReference type="InterPro" id="IPR001926">
    <property type="entry name" value="TrpB-like_PALP"/>
</dbReference>
<dbReference type="PROSITE" id="PS00165">
    <property type="entry name" value="DEHYDRATASE_SER_THR"/>
    <property type="match status" value="1"/>
</dbReference>
<dbReference type="GO" id="GO:0030170">
    <property type="term" value="F:pyridoxal phosphate binding"/>
    <property type="evidence" value="ECO:0007669"/>
    <property type="project" value="InterPro"/>
</dbReference>
<dbReference type="InterPro" id="IPR000634">
    <property type="entry name" value="Ser/Thr_deHydtase_PyrdxlP-BS"/>
</dbReference>
<dbReference type="PANTHER" id="PTHR48078:SF6">
    <property type="entry name" value="L-THREONINE DEHYDRATASE CATABOLIC TDCB"/>
    <property type="match status" value="1"/>
</dbReference>
<dbReference type="AlphaFoldDB" id="A0A562SM63"/>
<dbReference type="GO" id="GO:0006567">
    <property type="term" value="P:L-threonine catabolic process"/>
    <property type="evidence" value="ECO:0007669"/>
    <property type="project" value="TreeGrafter"/>
</dbReference>
<comment type="cofactor">
    <cofactor evidence="1">
        <name>pyridoxal 5'-phosphate</name>
        <dbReference type="ChEBI" id="CHEBI:597326"/>
    </cofactor>
</comment>
<dbReference type="OrthoDB" id="9811476at2"/>
<dbReference type="GO" id="GO:0009097">
    <property type="term" value="P:isoleucine biosynthetic process"/>
    <property type="evidence" value="ECO:0007669"/>
    <property type="project" value="TreeGrafter"/>
</dbReference>
<keyword evidence="3" id="KW-0663">Pyridoxal phosphate</keyword>
<dbReference type="GO" id="GO:0003941">
    <property type="term" value="F:L-serine ammonia-lyase activity"/>
    <property type="evidence" value="ECO:0007669"/>
    <property type="project" value="TreeGrafter"/>
</dbReference>
<proteinExistence type="inferred from homology"/>
<dbReference type="RefSeq" id="WP_145346249.1">
    <property type="nucleotide sequence ID" value="NZ_SMLY01000084.1"/>
</dbReference>
<keyword evidence="7" id="KW-1185">Reference proteome</keyword>
<comment type="similarity">
    <text evidence="2">Belongs to the serine/threonine dehydratase family.</text>
</comment>
<protein>
    <submittedName>
        <fullName evidence="6">Threonine dehydratase</fullName>
    </submittedName>
</protein>
<dbReference type="NCBIfam" id="TIGR02991">
    <property type="entry name" value="ectoine_eutB"/>
    <property type="match status" value="1"/>
</dbReference>
<dbReference type="Gene3D" id="3.40.50.1100">
    <property type="match status" value="2"/>
</dbReference>
<sequence>MTNFQKERCWLKDSKIRLQDIYMARQRIHGRVNRTPLVKSDALSQLCGAEVLLKLEHQQRTGSFKLRGATNAIVKLSDEEREKGIVGASTGNHGRGLAYAAARAGARCVICMSRLVPENKVAAIRDLGAEVRIVGSSQDDAQEEVDRLVVERGMTMLPPFDHPDVIAGQGTLGLEILEDAPQVDTVLIPLSGGGLISGIALAMKSANPSIRVFGISMDRGAAMIASINAGKPVKVEEYPSLADSLGGGIGLENKYTFNMVRDLVDQCITVDEAQIAAAVRHAYWEEQQVIEGAGSVGIAALLSKKIHNPGRCIVLLSGSNIDMALHKRLIDGENVDLSST</sequence>
<evidence type="ECO:0000256" key="1">
    <source>
        <dbReference type="ARBA" id="ARBA00001933"/>
    </source>
</evidence>
<reference evidence="6 7" key="1">
    <citation type="submission" date="2019-07" db="EMBL/GenBank/DDBJ databases">
        <title>Genomic Encyclopedia of Archaeal and Bacterial Type Strains, Phase II (KMG-II): from individual species to whole genera.</title>
        <authorList>
            <person name="Goeker M."/>
        </authorList>
    </citation>
    <scope>NUCLEOTIDE SEQUENCE [LARGE SCALE GENOMIC DNA]</scope>
    <source>
        <strain evidence="6 7">ATCC BAA-252</strain>
    </source>
</reference>
<dbReference type="GO" id="GO:0004794">
    <property type="term" value="F:threonine deaminase activity"/>
    <property type="evidence" value="ECO:0007669"/>
    <property type="project" value="TreeGrafter"/>
</dbReference>
<name>A0A562SM63_9HYPH</name>
<evidence type="ECO:0000313" key="7">
    <source>
        <dbReference type="Proteomes" id="UP000320593"/>
    </source>
</evidence>
<evidence type="ECO:0000256" key="3">
    <source>
        <dbReference type="ARBA" id="ARBA00022898"/>
    </source>
</evidence>
<dbReference type="InterPro" id="IPR050147">
    <property type="entry name" value="Ser/Thr_Dehydratase"/>
</dbReference>
<dbReference type="InterPro" id="IPR036052">
    <property type="entry name" value="TrpB-like_PALP_sf"/>
</dbReference>
<dbReference type="InterPro" id="IPR014333">
    <property type="entry name" value="Ectoine_EutB"/>
</dbReference>
<dbReference type="EMBL" id="VLLF01000009">
    <property type="protein sequence ID" value="TWI82362.1"/>
    <property type="molecule type" value="Genomic_DNA"/>
</dbReference>